<evidence type="ECO:0000313" key="2">
    <source>
        <dbReference type="EMBL" id="SFF30699.1"/>
    </source>
</evidence>
<proteinExistence type="predicted"/>
<gene>
    <name evidence="2" type="ORF">SAMN05216251_11192</name>
</gene>
<reference evidence="2 3" key="1">
    <citation type="submission" date="2016-10" db="EMBL/GenBank/DDBJ databases">
        <authorList>
            <person name="de Groot N.N."/>
        </authorList>
    </citation>
    <scope>NUCLEOTIDE SEQUENCE [LARGE SCALE GENOMIC DNA]</scope>
    <source>
        <strain evidence="2 3">CGMCC 4.3510</strain>
    </source>
</reference>
<dbReference type="InterPro" id="IPR029455">
    <property type="entry name" value="GHL15"/>
</dbReference>
<dbReference type="EMBL" id="FONG01000011">
    <property type="protein sequence ID" value="SFF30699.1"/>
    <property type="molecule type" value="Genomic_DNA"/>
</dbReference>
<feature type="signal peptide" evidence="1">
    <location>
        <begin position="1"/>
        <end position="28"/>
    </location>
</feature>
<organism evidence="2 3">
    <name type="scientific">Actinacidiphila alni</name>
    <dbReference type="NCBI Taxonomy" id="380248"/>
    <lineage>
        <taxon>Bacteria</taxon>
        <taxon>Bacillati</taxon>
        <taxon>Actinomycetota</taxon>
        <taxon>Actinomycetes</taxon>
        <taxon>Kitasatosporales</taxon>
        <taxon>Streptomycetaceae</taxon>
        <taxon>Actinacidiphila</taxon>
    </lineage>
</organism>
<keyword evidence="2" id="KW-0378">Hydrolase</keyword>
<dbReference type="GO" id="GO:0016787">
    <property type="term" value="F:hydrolase activity"/>
    <property type="evidence" value="ECO:0007669"/>
    <property type="project" value="UniProtKB-KW"/>
</dbReference>
<sequence>MKRIRVLATVIAGLVTAAGAGVSQTASAAPAAAASTAASSVARTTSAACPPSNSGLTLPQTPDHGVSQAQIFDRGVTDPSVYAGHVYYVWGSLSPQQPQGVVGSYYMTAFRNAPLRTYTYDWFRTNHPTWIEYTADRTTPAWEFGNQVYTPLDVANPEVRQWYFTTIIEPAIAAGYKVIAVDNIGLRNDFKMSGHYDADGNWVQQFSDDPDDATFFDYVNDWLSYLSGGLHARGAAGAFNITFNASLHDFSQDKTEAWLNATRKAIATSDIWLNEQGFTVHRPENVTDDEWSMMYDLIREFRCKPMVIDNKLPTDTWDQASPEQRQWVVANYLLYRERPTMMVMTGLKDYAQYNDIPELDVDLGRPVTGPIGHGTGLWLRSYQHGMTVVNPSSTASRQLILPGTWTDLHGVTYSGRTTVPPNTGLVLTPTH</sequence>
<evidence type="ECO:0000313" key="3">
    <source>
        <dbReference type="Proteomes" id="UP000199323"/>
    </source>
</evidence>
<name>A0A1I2HLQ6_9ACTN</name>
<dbReference type="RefSeq" id="WP_093714923.1">
    <property type="nucleotide sequence ID" value="NZ_FONG01000011.1"/>
</dbReference>
<dbReference type="OrthoDB" id="8431218at2"/>
<keyword evidence="3" id="KW-1185">Reference proteome</keyword>
<dbReference type="STRING" id="380248.SAMN05216251_11192"/>
<dbReference type="AlphaFoldDB" id="A0A1I2HLQ6"/>
<dbReference type="Proteomes" id="UP000199323">
    <property type="component" value="Unassembled WGS sequence"/>
</dbReference>
<accession>A0A1I2HLQ6</accession>
<evidence type="ECO:0000256" key="1">
    <source>
        <dbReference type="SAM" id="SignalP"/>
    </source>
</evidence>
<feature type="chain" id="PRO_5011538045" evidence="1">
    <location>
        <begin position="29"/>
        <end position="431"/>
    </location>
</feature>
<dbReference type="Pfam" id="PF14885">
    <property type="entry name" value="GHL15"/>
    <property type="match status" value="1"/>
</dbReference>
<keyword evidence="1" id="KW-0732">Signal</keyword>
<protein>
    <submittedName>
        <fullName evidence="2">Hypothetical glycosyl hydrolase family 15</fullName>
    </submittedName>
</protein>